<keyword evidence="1" id="KW-1133">Transmembrane helix</keyword>
<organism evidence="2 3">
    <name type="scientific">Panagrellus redivivus</name>
    <name type="common">Microworm</name>
    <dbReference type="NCBI Taxonomy" id="6233"/>
    <lineage>
        <taxon>Eukaryota</taxon>
        <taxon>Metazoa</taxon>
        <taxon>Ecdysozoa</taxon>
        <taxon>Nematoda</taxon>
        <taxon>Chromadorea</taxon>
        <taxon>Rhabditida</taxon>
        <taxon>Tylenchina</taxon>
        <taxon>Panagrolaimomorpha</taxon>
        <taxon>Panagrolaimoidea</taxon>
        <taxon>Panagrolaimidae</taxon>
        <taxon>Panagrellus</taxon>
    </lineage>
</organism>
<accession>A0A7E4ZT54</accession>
<reference evidence="2" key="1">
    <citation type="journal article" date="2013" name="Genetics">
        <title>The draft genome and transcriptome of Panagrellus redivivus are shaped by the harsh demands of a free-living lifestyle.</title>
        <authorList>
            <person name="Srinivasan J."/>
            <person name="Dillman A.R."/>
            <person name="Macchietto M.G."/>
            <person name="Heikkinen L."/>
            <person name="Lakso M."/>
            <person name="Fracchia K.M."/>
            <person name="Antoshechkin I."/>
            <person name="Mortazavi A."/>
            <person name="Wong G."/>
            <person name="Sternberg P.W."/>
        </authorList>
    </citation>
    <scope>NUCLEOTIDE SEQUENCE [LARGE SCALE GENOMIC DNA]</scope>
    <source>
        <strain evidence="2">MT8872</strain>
    </source>
</reference>
<protein>
    <submittedName>
        <fullName evidence="3">Transmembrane protein</fullName>
    </submittedName>
</protein>
<evidence type="ECO:0000256" key="1">
    <source>
        <dbReference type="SAM" id="Phobius"/>
    </source>
</evidence>
<keyword evidence="1" id="KW-0812">Transmembrane</keyword>
<reference evidence="3" key="2">
    <citation type="submission" date="2020-10" db="UniProtKB">
        <authorList>
            <consortium name="WormBaseParasite"/>
        </authorList>
    </citation>
    <scope>IDENTIFICATION</scope>
</reference>
<proteinExistence type="predicted"/>
<keyword evidence="2" id="KW-1185">Reference proteome</keyword>
<sequence length="239" mass="26575">MYCCYCKVHTWLCPWDERKSQNDDPVEDSRVDFVVAWREERTNLCSISEHSSKQGDDDAAVGANCSRKPRTATIFKQKSKHQLSDQRQYASSSSDSLKVLRSLVFVASSCPLARNSFLLSDHLFAVSYPSPFFSLPRVREESTRPSSAPAVVLQACPAASLKQPGQRPRQHRRRGYASSRPPPLIFFPAYLFIGCLSFGVVVVCLSASGRPPSCLPRPWTIANPSGTCITLFSVHIAMC</sequence>
<feature type="transmembrane region" description="Helical" evidence="1">
    <location>
        <begin position="184"/>
        <end position="207"/>
    </location>
</feature>
<evidence type="ECO:0000313" key="2">
    <source>
        <dbReference type="Proteomes" id="UP000492821"/>
    </source>
</evidence>
<dbReference type="WBParaSite" id="Pan_g15958.t1">
    <property type="protein sequence ID" value="Pan_g15958.t1"/>
    <property type="gene ID" value="Pan_g15958"/>
</dbReference>
<dbReference type="Proteomes" id="UP000492821">
    <property type="component" value="Unassembled WGS sequence"/>
</dbReference>
<dbReference type="AlphaFoldDB" id="A0A7E4ZT54"/>
<keyword evidence="1" id="KW-0472">Membrane</keyword>
<name>A0A7E4ZT54_PANRE</name>
<evidence type="ECO:0000313" key="3">
    <source>
        <dbReference type="WBParaSite" id="Pan_g15958.t1"/>
    </source>
</evidence>